<evidence type="ECO:0000259" key="2">
    <source>
        <dbReference type="Pfam" id="PF07727"/>
    </source>
</evidence>
<dbReference type="SUPFAM" id="SSF56672">
    <property type="entry name" value="DNA/RNA polymerases"/>
    <property type="match status" value="1"/>
</dbReference>
<gene>
    <name evidence="3" type="ORF">Tco_0823907</name>
</gene>
<feature type="compositionally biased region" description="Basic residues" evidence="1">
    <location>
        <begin position="396"/>
        <end position="410"/>
    </location>
</feature>
<evidence type="ECO:0000313" key="3">
    <source>
        <dbReference type="EMBL" id="GJT02738.1"/>
    </source>
</evidence>
<dbReference type="InterPro" id="IPR013103">
    <property type="entry name" value="RVT_2"/>
</dbReference>
<dbReference type="Proteomes" id="UP001151760">
    <property type="component" value="Unassembled WGS sequence"/>
</dbReference>
<dbReference type="Pfam" id="PF14223">
    <property type="entry name" value="Retrotran_gag_2"/>
    <property type="match status" value="1"/>
</dbReference>
<dbReference type="CDD" id="cd09272">
    <property type="entry name" value="RNase_HI_RT_Ty1"/>
    <property type="match status" value="1"/>
</dbReference>
<accession>A0ABQ5AK75</accession>
<organism evidence="3 4">
    <name type="scientific">Tanacetum coccineum</name>
    <dbReference type="NCBI Taxonomy" id="301880"/>
    <lineage>
        <taxon>Eukaryota</taxon>
        <taxon>Viridiplantae</taxon>
        <taxon>Streptophyta</taxon>
        <taxon>Embryophyta</taxon>
        <taxon>Tracheophyta</taxon>
        <taxon>Spermatophyta</taxon>
        <taxon>Magnoliopsida</taxon>
        <taxon>eudicotyledons</taxon>
        <taxon>Gunneridae</taxon>
        <taxon>Pentapetalae</taxon>
        <taxon>asterids</taxon>
        <taxon>campanulids</taxon>
        <taxon>Asterales</taxon>
        <taxon>Asteraceae</taxon>
        <taxon>Asteroideae</taxon>
        <taxon>Anthemideae</taxon>
        <taxon>Anthemidinae</taxon>
        <taxon>Tanacetum</taxon>
    </lineage>
</organism>
<comment type="caution">
    <text evidence="3">The sequence shown here is derived from an EMBL/GenBank/DDBJ whole genome shotgun (WGS) entry which is preliminary data.</text>
</comment>
<evidence type="ECO:0000313" key="4">
    <source>
        <dbReference type="Proteomes" id="UP001151760"/>
    </source>
</evidence>
<proteinExistence type="predicted"/>
<feature type="compositionally biased region" description="Basic and acidic residues" evidence="1">
    <location>
        <begin position="432"/>
        <end position="441"/>
    </location>
</feature>
<keyword evidence="4" id="KW-1185">Reference proteome</keyword>
<reference evidence="3" key="1">
    <citation type="journal article" date="2022" name="Int. J. Mol. Sci.">
        <title>Draft Genome of Tanacetum Coccineum: Genomic Comparison of Closely Related Tanacetum-Family Plants.</title>
        <authorList>
            <person name="Yamashiro T."/>
            <person name="Shiraishi A."/>
            <person name="Nakayama K."/>
            <person name="Satake H."/>
        </authorList>
    </citation>
    <scope>NUCLEOTIDE SEQUENCE</scope>
</reference>
<feature type="region of interest" description="Disordered" evidence="1">
    <location>
        <begin position="396"/>
        <end position="441"/>
    </location>
</feature>
<dbReference type="EMBL" id="BQNB010012372">
    <property type="protein sequence ID" value="GJT02738.1"/>
    <property type="molecule type" value="Genomic_DNA"/>
</dbReference>
<dbReference type="InterPro" id="IPR043502">
    <property type="entry name" value="DNA/RNA_pol_sf"/>
</dbReference>
<dbReference type="PANTHER" id="PTHR11439:SF524">
    <property type="entry name" value="RNA-DIRECTED DNA POLYMERASE, PROTEIN KINASE RLK-PELLE-DLSV FAMILY"/>
    <property type="match status" value="1"/>
</dbReference>
<evidence type="ECO:0000256" key="1">
    <source>
        <dbReference type="SAM" id="MobiDB-lite"/>
    </source>
</evidence>
<dbReference type="PANTHER" id="PTHR11439">
    <property type="entry name" value="GAG-POL-RELATED RETROTRANSPOSON"/>
    <property type="match status" value="1"/>
</dbReference>
<dbReference type="Pfam" id="PF07727">
    <property type="entry name" value="RVT_2"/>
    <property type="match status" value="1"/>
</dbReference>
<protein>
    <submittedName>
        <fullName evidence="3">Zinc finger, CCHC-type containing protein</fullName>
    </submittedName>
</protein>
<sequence length="570" mass="65031">MVNRYEETPNCYQEMKLAEVAYLLIYVDDIALTTSSMNLLQHIISSLHKEFDMTDLGALNYLLGNSVTRDSTDMFLSQKKYALELLDRAYMANCNPTRTSVYTESKLGSDKDPISDPTIYRSLVSGLQYLTVTHPNISYAVRSTSGYCVFLGDNLLSWSAKRQHTLSRSSAEAEYKGVANVVAKTAWLYNLFRERHTPILSATLVYCNNVSAIYMTVNPVQHQIILMYEKKIKFVEQPTGLAPDPETTDPDSIDKYYETINLEQEVACLMLSSMYLDLQRTLEKYNAYDMVKELKTMFEEQAKQELFEIVKAFHACKQEEGQSVSSYLLKMKSYLDILERLGYAMPNELSVSLILNSLNKDYDQFVQNYNMHSMGNTIAELHAMLKLHEKSIPKKAKTPAVLAKKKPKGAKGKDKGKNKLAYAPKPKLPPSPKRDNPAKDSVCHHCKEVSHWRRNYPSYQAELKKRKNDSVASTSGIFTIELYDFPNKTWVYDTGCGTYICNISQGLRGSKKLKHGALSLYMDNEMRAVVEAVRSFDLVLPSDLIIVLVMCRYARIHRIFLMDTAYWSSE</sequence>
<reference evidence="3" key="2">
    <citation type="submission" date="2022-01" db="EMBL/GenBank/DDBJ databases">
        <authorList>
            <person name="Yamashiro T."/>
            <person name="Shiraishi A."/>
            <person name="Satake H."/>
            <person name="Nakayama K."/>
        </authorList>
    </citation>
    <scope>NUCLEOTIDE SEQUENCE</scope>
</reference>
<name>A0ABQ5AK75_9ASTR</name>
<feature type="domain" description="Reverse transcriptase Ty1/copia-type" evidence="2">
    <location>
        <begin position="25"/>
        <end position="100"/>
    </location>
</feature>